<reference evidence="1" key="2">
    <citation type="submission" date="2020-09" db="EMBL/GenBank/DDBJ databases">
        <authorList>
            <person name="Sun Q."/>
            <person name="Zhou Y."/>
        </authorList>
    </citation>
    <scope>NUCLEOTIDE SEQUENCE</scope>
    <source>
        <strain evidence="1">CGMCC 1.15179</strain>
    </source>
</reference>
<reference evidence="1" key="1">
    <citation type="journal article" date="2014" name="Int. J. Syst. Evol. Microbiol.">
        <title>Complete genome sequence of Corynebacterium casei LMG S-19264T (=DSM 44701T), isolated from a smear-ripened cheese.</title>
        <authorList>
            <consortium name="US DOE Joint Genome Institute (JGI-PGF)"/>
            <person name="Walter F."/>
            <person name="Albersmeier A."/>
            <person name="Kalinowski J."/>
            <person name="Ruckert C."/>
        </authorList>
    </citation>
    <scope>NUCLEOTIDE SEQUENCE</scope>
    <source>
        <strain evidence="1">CGMCC 1.15179</strain>
    </source>
</reference>
<organism evidence="1 2">
    <name type="scientific">Marinithermofilum abyssi</name>
    <dbReference type="NCBI Taxonomy" id="1571185"/>
    <lineage>
        <taxon>Bacteria</taxon>
        <taxon>Bacillati</taxon>
        <taxon>Bacillota</taxon>
        <taxon>Bacilli</taxon>
        <taxon>Bacillales</taxon>
        <taxon>Thermoactinomycetaceae</taxon>
        <taxon>Marinithermofilum</taxon>
    </lineage>
</organism>
<keyword evidence="2" id="KW-1185">Reference proteome</keyword>
<dbReference type="AlphaFoldDB" id="A0A8J2YFI6"/>
<dbReference type="EMBL" id="BMHQ01000025">
    <property type="protein sequence ID" value="GGE29941.1"/>
    <property type="molecule type" value="Genomic_DNA"/>
</dbReference>
<dbReference type="Proteomes" id="UP000625210">
    <property type="component" value="Unassembled WGS sequence"/>
</dbReference>
<name>A0A8J2YFI6_9BACL</name>
<accession>A0A8J2YFI6</accession>
<sequence>MICDSIIKTSDVCPIPVFGPLMMKKFANPGTVVPRYARKPSAAHALANVRPLRVRMRSKIGLSVTRNPVAEDDGVDGVLASVGRDDRAFTDLGDPGCFHLDIALHESRIVVVREQQTLTAG</sequence>
<protein>
    <submittedName>
        <fullName evidence="1">Uncharacterized protein</fullName>
    </submittedName>
</protein>
<proteinExistence type="predicted"/>
<evidence type="ECO:0000313" key="1">
    <source>
        <dbReference type="EMBL" id="GGE29941.1"/>
    </source>
</evidence>
<gene>
    <name evidence="1" type="ORF">GCM10011571_35140</name>
</gene>
<evidence type="ECO:0000313" key="2">
    <source>
        <dbReference type="Proteomes" id="UP000625210"/>
    </source>
</evidence>
<comment type="caution">
    <text evidence="1">The sequence shown here is derived from an EMBL/GenBank/DDBJ whole genome shotgun (WGS) entry which is preliminary data.</text>
</comment>